<evidence type="ECO:0000313" key="2">
    <source>
        <dbReference type="EMBL" id="CAB4571373.1"/>
    </source>
</evidence>
<dbReference type="EMBL" id="CAEZWE010000002">
    <property type="protein sequence ID" value="CAB4641544.1"/>
    <property type="molecule type" value="Genomic_DNA"/>
</dbReference>
<accession>A0A6J6JZ68</accession>
<organism evidence="3">
    <name type="scientific">freshwater metagenome</name>
    <dbReference type="NCBI Taxonomy" id="449393"/>
    <lineage>
        <taxon>unclassified sequences</taxon>
        <taxon>metagenomes</taxon>
        <taxon>ecological metagenomes</taxon>
    </lineage>
</organism>
<feature type="region of interest" description="Disordered" evidence="1">
    <location>
        <begin position="72"/>
        <end position="95"/>
    </location>
</feature>
<protein>
    <submittedName>
        <fullName evidence="3">Unannotated protein</fullName>
    </submittedName>
</protein>
<proteinExistence type="predicted"/>
<dbReference type="EMBL" id="CAEZTC010000218">
    <property type="protein sequence ID" value="CAB4571373.1"/>
    <property type="molecule type" value="Genomic_DNA"/>
</dbReference>
<reference evidence="3" key="1">
    <citation type="submission" date="2020-05" db="EMBL/GenBank/DDBJ databases">
        <authorList>
            <person name="Chiriac C."/>
            <person name="Salcher M."/>
            <person name="Ghai R."/>
            <person name="Kavagutti S V."/>
        </authorList>
    </citation>
    <scope>NUCLEOTIDE SEQUENCE</scope>
</reference>
<sequence>MAFGQPSGPPASAKQIQELLALLNAAGHSDFRDARGPMQFTQRQAGGKFTRDEADAFIAQLQEWAEIAENAGATPEPAPPRIQPTSPKVTAAERSLKSVPSEVLAAELQKRGWVVLEP</sequence>
<evidence type="ECO:0000256" key="1">
    <source>
        <dbReference type="SAM" id="MobiDB-lite"/>
    </source>
</evidence>
<gene>
    <name evidence="2" type="ORF">UFOPK1572_01383</name>
    <name evidence="3" type="ORF">UFOPK2169_00126</name>
</gene>
<dbReference type="AlphaFoldDB" id="A0A6J6JZ68"/>
<name>A0A6J6JZ68_9ZZZZ</name>
<evidence type="ECO:0000313" key="3">
    <source>
        <dbReference type="EMBL" id="CAB4641544.1"/>
    </source>
</evidence>